<evidence type="ECO:0000313" key="3">
    <source>
        <dbReference type="Proteomes" id="UP001500604"/>
    </source>
</evidence>
<dbReference type="RefSeq" id="WP_345195970.1">
    <property type="nucleotide sequence ID" value="NZ_BAABFL010000338.1"/>
</dbReference>
<name>A0ABP8V3A2_9GAMM</name>
<evidence type="ECO:0000313" key="2">
    <source>
        <dbReference type="EMBL" id="GAA4649928.1"/>
    </source>
</evidence>
<reference evidence="3" key="1">
    <citation type="journal article" date="2019" name="Int. J. Syst. Evol. Microbiol.">
        <title>The Global Catalogue of Microorganisms (GCM) 10K type strain sequencing project: providing services to taxonomists for standard genome sequencing and annotation.</title>
        <authorList>
            <consortium name="The Broad Institute Genomics Platform"/>
            <consortium name="The Broad Institute Genome Sequencing Center for Infectious Disease"/>
            <person name="Wu L."/>
            <person name="Ma J."/>
        </authorList>
    </citation>
    <scope>NUCLEOTIDE SEQUENCE [LARGE SCALE GENOMIC DNA]</scope>
    <source>
        <strain evidence="3">JCM 17805</strain>
    </source>
</reference>
<dbReference type="SUPFAM" id="SSF53756">
    <property type="entry name" value="UDP-Glycosyltransferase/glycogen phosphorylase"/>
    <property type="match status" value="1"/>
</dbReference>
<evidence type="ECO:0000259" key="1">
    <source>
        <dbReference type="Pfam" id="PF00534"/>
    </source>
</evidence>
<comment type="caution">
    <text evidence="2">The sequence shown here is derived from an EMBL/GenBank/DDBJ whole genome shotgun (WGS) entry which is preliminary data.</text>
</comment>
<gene>
    <name evidence="2" type="ORF">GCM10023116_22100</name>
</gene>
<accession>A0ABP8V3A2</accession>
<feature type="domain" description="Glycosyl transferase family 1" evidence="1">
    <location>
        <begin position="233"/>
        <end position="393"/>
    </location>
</feature>
<dbReference type="Gene3D" id="3.40.50.2000">
    <property type="entry name" value="Glycogen Phosphorylase B"/>
    <property type="match status" value="2"/>
</dbReference>
<protein>
    <recommendedName>
        <fullName evidence="1">Glycosyl transferase family 1 domain-containing protein</fullName>
    </recommendedName>
</protein>
<dbReference type="InterPro" id="IPR050194">
    <property type="entry name" value="Glycosyltransferase_grp1"/>
</dbReference>
<sequence length="407" mass="46440">MNVLLSAYACEPNKGSEPGVGWHWAIEVSKLGHQVTILTRSNNKKNIEKKLTQMSNSNLNFCYYDLPRWLAFWKKGGRGVHLYYMLWQVGAYFVAKRLHQRKQFNLVHHITFVSARQPSFMGLLGVDFIFGPVAGGDTIPHKLRKNFSFKNKVRESARDLINWFVKYDPLMRYTFSSATKIVVTSEQTLSMIPRKYHQKCSMQLAIGIDPIAFRKDAKSIDDKDQENGSRALNSTLKILYVGRFDYLKSIEIALKSFSVAIESGLDATFTLVGEGPEENKLKILCQQLNIEKFITWVQWLPQDELNAIYRDHDVFLFPSLRDSGGMVVLEALANGLPVICFDLGGPGKIVIPECGHKVTNDVTISEAIQMFSKYLLTFKSSYELSHQCYSRANEYTWTRSVLNVYGE</sequence>
<proteinExistence type="predicted"/>
<dbReference type="Proteomes" id="UP001500604">
    <property type="component" value="Unassembled WGS sequence"/>
</dbReference>
<dbReference type="InterPro" id="IPR001296">
    <property type="entry name" value="Glyco_trans_1"/>
</dbReference>
<dbReference type="PANTHER" id="PTHR45947">
    <property type="entry name" value="SULFOQUINOVOSYL TRANSFERASE SQD2"/>
    <property type="match status" value="1"/>
</dbReference>
<dbReference type="EMBL" id="BAABFL010000338">
    <property type="protein sequence ID" value="GAA4649928.1"/>
    <property type="molecule type" value="Genomic_DNA"/>
</dbReference>
<dbReference type="PANTHER" id="PTHR45947:SF3">
    <property type="entry name" value="SULFOQUINOVOSYL TRANSFERASE SQD2"/>
    <property type="match status" value="1"/>
</dbReference>
<keyword evidence="3" id="KW-1185">Reference proteome</keyword>
<organism evidence="2 3">
    <name type="scientific">Kistimonas scapharcae</name>
    <dbReference type="NCBI Taxonomy" id="1036133"/>
    <lineage>
        <taxon>Bacteria</taxon>
        <taxon>Pseudomonadati</taxon>
        <taxon>Pseudomonadota</taxon>
        <taxon>Gammaproteobacteria</taxon>
        <taxon>Oceanospirillales</taxon>
        <taxon>Endozoicomonadaceae</taxon>
        <taxon>Kistimonas</taxon>
    </lineage>
</organism>
<dbReference type="Pfam" id="PF00534">
    <property type="entry name" value="Glycos_transf_1"/>
    <property type="match status" value="1"/>
</dbReference>